<dbReference type="AlphaFoldDB" id="A0A5A7R6R9"/>
<dbReference type="GO" id="GO:0016301">
    <property type="term" value="F:kinase activity"/>
    <property type="evidence" value="ECO:0007669"/>
    <property type="project" value="UniProtKB-KW"/>
</dbReference>
<dbReference type="EMBL" id="BKCP01010514">
    <property type="protein sequence ID" value="GER53122.1"/>
    <property type="molecule type" value="Genomic_DNA"/>
</dbReference>
<dbReference type="PANTHER" id="PTHR33781">
    <property type="entry name" value="PROTEIN PHYTOCHROME KINASE SUBSTRATE 1-RELATED"/>
    <property type="match status" value="1"/>
</dbReference>
<accession>A0A5A7R6R9</accession>
<feature type="region of interest" description="Disordered" evidence="1">
    <location>
        <begin position="22"/>
        <end position="51"/>
    </location>
</feature>
<name>A0A5A7R6R9_STRAF</name>
<keyword evidence="2" id="KW-0418">Kinase</keyword>
<reference evidence="3" key="1">
    <citation type="journal article" date="2019" name="Curr. Biol.">
        <title>Genome Sequence of Striga asiatica Provides Insight into the Evolution of Plant Parasitism.</title>
        <authorList>
            <person name="Yoshida S."/>
            <person name="Kim S."/>
            <person name="Wafula E.K."/>
            <person name="Tanskanen J."/>
            <person name="Kim Y.M."/>
            <person name="Honaas L."/>
            <person name="Yang Z."/>
            <person name="Spallek T."/>
            <person name="Conn C.E."/>
            <person name="Ichihashi Y."/>
            <person name="Cheong K."/>
            <person name="Cui S."/>
            <person name="Der J.P."/>
            <person name="Gundlach H."/>
            <person name="Jiao Y."/>
            <person name="Hori C."/>
            <person name="Ishida J.K."/>
            <person name="Kasahara H."/>
            <person name="Kiba T."/>
            <person name="Kim M.S."/>
            <person name="Koo N."/>
            <person name="Laohavisit A."/>
            <person name="Lee Y.H."/>
            <person name="Lumba S."/>
            <person name="McCourt P."/>
            <person name="Mortimer J.C."/>
            <person name="Mutuku J.M."/>
            <person name="Nomura T."/>
            <person name="Sasaki-Sekimoto Y."/>
            <person name="Seto Y."/>
            <person name="Wang Y."/>
            <person name="Wakatake T."/>
            <person name="Sakakibara H."/>
            <person name="Demura T."/>
            <person name="Yamaguchi S."/>
            <person name="Yoneyama K."/>
            <person name="Manabe R.I."/>
            <person name="Nelson D.C."/>
            <person name="Schulman A.H."/>
            <person name="Timko M.P."/>
            <person name="dePamphilis C.W."/>
            <person name="Choi D."/>
            <person name="Shirasu K."/>
        </authorList>
    </citation>
    <scope>NUCLEOTIDE SEQUENCE [LARGE SCALE GENOMIC DNA]</scope>
    <source>
        <strain evidence="3">cv. UVA1</strain>
    </source>
</reference>
<dbReference type="Proteomes" id="UP000325081">
    <property type="component" value="Unassembled WGS sequence"/>
</dbReference>
<keyword evidence="3" id="KW-1185">Reference proteome</keyword>
<feature type="compositionally biased region" description="Basic and acidic residues" evidence="1">
    <location>
        <begin position="22"/>
        <end position="38"/>
    </location>
</feature>
<dbReference type="OrthoDB" id="760005at2759"/>
<sequence length="388" mass="42747">METDDMSLRVASFSYYLDTAKDNSSGHHKISSNEKTESHTLNSPPFSIKISKPQENDIKNTKNLRSTTNFTFSRQTLPKDDEIGVFKADKYFNMNLEYKTEPKTMHESKVSGPNVINTNTNMTSSCSEAGSWNSQTALMPPGKNFGQTTSSEKPKRLFGRRIFTGLGCNGPCFDKNSVRVHLGVPKVTKNGHHSRLTKDEPRKSIEVFGSNKNAAKNDVATDMERKLSMLTWDAIPIIHEKTVEVDMASEASSDLFEIENISGRSVTFSPRGLAVGPTGDDEAECMNYDYAPSEASSIQWSVVTASAAANYSSVNLSDFNDESVSLANKSSKKVDEVKKKGRLSVGINLGCKNQKAVEVAAENNVVGPKMMMSCHHVEKSKLISQEMK</sequence>
<dbReference type="PANTHER" id="PTHR33781:SF3">
    <property type="entry name" value="PROTEIN PHYTOCHROME KINASE SUBSTRATE 3"/>
    <property type="match status" value="1"/>
</dbReference>
<protein>
    <submittedName>
        <fullName evidence="2">Phytochrome kinase substrate</fullName>
    </submittedName>
</protein>
<dbReference type="InterPro" id="IPR039615">
    <property type="entry name" value="PKS"/>
</dbReference>
<evidence type="ECO:0000313" key="2">
    <source>
        <dbReference type="EMBL" id="GER53122.1"/>
    </source>
</evidence>
<proteinExistence type="predicted"/>
<comment type="caution">
    <text evidence="2">The sequence shown here is derived from an EMBL/GenBank/DDBJ whole genome shotgun (WGS) entry which is preliminary data.</text>
</comment>
<evidence type="ECO:0000256" key="1">
    <source>
        <dbReference type="SAM" id="MobiDB-lite"/>
    </source>
</evidence>
<evidence type="ECO:0000313" key="3">
    <source>
        <dbReference type="Proteomes" id="UP000325081"/>
    </source>
</evidence>
<keyword evidence="2" id="KW-0808">Transferase</keyword>
<dbReference type="GO" id="GO:0009638">
    <property type="term" value="P:phototropism"/>
    <property type="evidence" value="ECO:0007669"/>
    <property type="project" value="InterPro"/>
</dbReference>
<gene>
    <name evidence="2" type="ORF">STAS_30610</name>
</gene>
<organism evidence="2 3">
    <name type="scientific">Striga asiatica</name>
    <name type="common">Asiatic witchweed</name>
    <name type="synonym">Buchnera asiatica</name>
    <dbReference type="NCBI Taxonomy" id="4170"/>
    <lineage>
        <taxon>Eukaryota</taxon>
        <taxon>Viridiplantae</taxon>
        <taxon>Streptophyta</taxon>
        <taxon>Embryophyta</taxon>
        <taxon>Tracheophyta</taxon>
        <taxon>Spermatophyta</taxon>
        <taxon>Magnoliopsida</taxon>
        <taxon>eudicotyledons</taxon>
        <taxon>Gunneridae</taxon>
        <taxon>Pentapetalae</taxon>
        <taxon>asterids</taxon>
        <taxon>lamiids</taxon>
        <taxon>Lamiales</taxon>
        <taxon>Orobanchaceae</taxon>
        <taxon>Buchnereae</taxon>
        <taxon>Striga</taxon>
    </lineage>
</organism>